<protein>
    <recommendedName>
        <fullName evidence="4">DUF3311 domain-containing protein</fullName>
    </recommendedName>
</protein>
<proteinExistence type="predicted"/>
<accession>A0ABP6M4E5</accession>
<dbReference type="EMBL" id="BAAAVT010000015">
    <property type="protein sequence ID" value="GAA3070304.1"/>
    <property type="molecule type" value="Genomic_DNA"/>
</dbReference>
<keyword evidence="1" id="KW-0812">Transmembrane</keyword>
<gene>
    <name evidence="2" type="ORF">GCM10010529_23320</name>
</gene>
<evidence type="ECO:0008006" key="4">
    <source>
        <dbReference type="Google" id="ProtNLM"/>
    </source>
</evidence>
<feature type="transmembrane region" description="Helical" evidence="1">
    <location>
        <begin position="12"/>
        <end position="34"/>
    </location>
</feature>
<feature type="transmembrane region" description="Helical" evidence="1">
    <location>
        <begin position="46"/>
        <end position="66"/>
    </location>
</feature>
<evidence type="ECO:0000256" key="1">
    <source>
        <dbReference type="SAM" id="Phobius"/>
    </source>
</evidence>
<comment type="caution">
    <text evidence="2">The sequence shown here is derived from an EMBL/GenBank/DDBJ whole genome shotgun (WGS) entry which is preliminary data.</text>
</comment>
<organism evidence="2 3">
    <name type="scientific">Nesterenkonia aethiopica</name>
    <dbReference type="NCBI Taxonomy" id="269144"/>
    <lineage>
        <taxon>Bacteria</taxon>
        <taxon>Bacillati</taxon>
        <taxon>Actinomycetota</taxon>
        <taxon>Actinomycetes</taxon>
        <taxon>Micrococcales</taxon>
        <taxon>Micrococcaceae</taxon>
        <taxon>Nesterenkonia</taxon>
    </lineage>
</organism>
<keyword evidence="1" id="KW-0472">Membrane</keyword>
<evidence type="ECO:0000313" key="2">
    <source>
        <dbReference type="EMBL" id="GAA3070304.1"/>
    </source>
</evidence>
<keyword evidence="3" id="KW-1185">Reference proteome</keyword>
<reference evidence="3" key="1">
    <citation type="journal article" date="2019" name="Int. J. Syst. Evol. Microbiol.">
        <title>The Global Catalogue of Microorganisms (GCM) 10K type strain sequencing project: providing services to taxonomists for standard genome sequencing and annotation.</title>
        <authorList>
            <consortium name="The Broad Institute Genomics Platform"/>
            <consortium name="The Broad Institute Genome Sequencing Center for Infectious Disease"/>
            <person name="Wu L."/>
            <person name="Ma J."/>
        </authorList>
    </citation>
    <scope>NUCLEOTIDE SEQUENCE [LARGE SCALE GENOMIC DNA]</scope>
    <source>
        <strain evidence="3">JCM 14309</strain>
    </source>
</reference>
<evidence type="ECO:0000313" key="3">
    <source>
        <dbReference type="Proteomes" id="UP001500236"/>
    </source>
</evidence>
<dbReference type="Proteomes" id="UP001500236">
    <property type="component" value="Unassembled WGS sequence"/>
</dbReference>
<keyword evidence="1" id="KW-1133">Transmembrane helix</keyword>
<name>A0ABP6M4E5_9MICC</name>
<dbReference type="RefSeq" id="WP_311025165.1">
    <property type="nucleotide sequence ID" value="NZ_BAAAVT010000015.1"/>
</dbReference>
<sequence length="92" mass="10461">MTWQRRPTRTAVILWTCVILGFAVMEFPGVLFFHDVAEPRIFGMPFIYGFTIIVWALMCVVLFIGYRTHWGRRRADVDDAAPESGADGGEHA</sequence>